<accession>A0A1I5YS64</accession>
<dbReference type="EMBL" id="FOXW01000013">
    <property type="protein sequence ID" value="SFQ47076.1"/>
    <property type="molecule type" value="Genomic_DNA"/>
</dbReference>
<evidence type="ECO:0000313" key="1">
    <source>
        <dbReference type="EMBL" id="SFQ47076.1"/>
    </source>
</evidence>
<protein>
    <submittedName>
        <fullName evidence="1">Uncharacterized protein</fullName>
    </submittedName>
</protein>
<keyword evidence="2" id="KW-1185">Reference proteome</keyword>
<dbReference type="AlphaFoldDB" id="A0A1I5YS64"/>
<proteinExistence type="predicted"/>
<reference evidence="1 2" key="1">
    <citation type="submission" date="2016-10" db="EMBL/GenBank/DDBJ databases">
        <authorList>
            <person name="de Groot N.N."/>
        </authorList>
    </citation>
    <scope>NUCLEOTIDE SEQUENCE [LARGE SCALE GENOMIC DNA]</scope>
    <source>
        <strain evidence="1 2">DSM 20581</strain>
    </source>
</reference>
<dbReference type="RefSeq" id="WP_092481216.1">
    <property type="nucleotide sequence ID" value="NZ_FOXW01000013.1"/>
</dbReference>
<gene>
    <name evidence="1" type="ORF">SAMN04488506_2214</name>
</gene>
<dbReference type="STRING" id="82801.SAMN04488506_2214"/>
<organism evidence="1 2">
    <name type="scientific">Desemzia incerta</name>
    <dbReference type="NCBI Taxonomy" id="82801"/>
    <lineage>
        <taxon>Bacteria</taxon>
        <taxon>Bacillati</taxon>
        <taxon>Bacillota</taxon>
        <taxon>Bacilli</taxon>
        <taxon>Lactobacillales</taxon>
        <taxon>Carnobacteriaceae</taxon>
        <taxon>Desemzia</taxon>
    </lineage>
</organism>
<sequence>MEHDYIYVHLDSVSNSVLSKGISFSNYKEIVQQPLKNLLLLNATKDIGEFDSYTGFRMIRGEQKVEEFLTSEAYQRYVKQAGNWIDFQNLELLHELTPVEISELLYIAHAHSSLHSPFYYKLQNNFILLTLPDGFTKIYCRDLNLFYEFFAREITKRVNQCVNERRKLFKKQKTIAMIPFEITHQLTPLLKEGVVLSFSKISARDTVSEIKVYLVEDRVRNLQSQMKESELMALLLYNHEKQEWTIEEMQTLVPSL</sequence>
<name>A0A1I5YS64_9LACT</name>
<dbReference type="OrthoDB" id="8704087at2"/>
<evidence type="ECO:0000313" key="2">
    <source>
        <dbReference type="Proteomes" id="UP000199136"/>
    </source>
</evidence>
<dbReference type="Proteomes" id="UP000199136">
    <property type="component" value="Unassembled WGS sequence"/>
</dbReference>